<feature type="domain" description="Glucose-methanol-choline oxidoreductase N-terminal" evidence="7">
    <location>
        <begin position="254"/>
        <end position="268"/>
    </location>
</feature>
<keyword evidence="4 5" id="KW-0274">FAD</keyword>
<dbReference type="SUPFAM" id="SSF51905">
    <property type="entry name" value="FAD/NAD(P)-binding domain"/>
    <property type="match status" value="1"/>
</dbReference>
<dbReference type="PROSITE" id="PS00623">
    <property type="entry name" value="GMC_OXRED_1"/>
    <property type="match status" value="1"/>
</dbReference>
<organism evidence="8 9">
    <name type="scientific">Aurantiacibacter gilvus</name>
    <dbReference type="NCBI Taxonomy" id="3139141"/>
    <lineage>
        <taxon>Bacteria</taxon>
        <taxon>Pseudomonadati</taxon>
        <taxon>Pseudomonadota</taxon>
        <taxon>Alphaproteobacteria</taxon>
        <taxon>Sphingomonadales</taxon>
        <taxon>Erythrobacteraceae</taxon>
        <taxon>Aurantiacibacter</taxon>
    </lineage>
</organism>
<evidence type="ECO:0000259" key="6">
    <source>
        <dbReference type="PROSITE" id="PS00623"/>
    </source>
</evidence>
<dbReference type="PANTHER" id="PTHR11552:SF147">
    <property type="entry name" value="CHOLINE DEHYDROGENASE, MITOCHONDRIAL"/>
    <property type="match status" value="1"/>
</dbReference>
<reference evidence="8 9" key="1">
    <citation type="submission" date="2024-04" db="EMBL/GenBank/DDBJ databases">
        <title>Aurantiacibacter sp. DGU6 16S ribosomal RNA gene Genome sequencing and assembly.</title>
        <authorList>
            <person name="Park S."/>
        </authorList>
    </citation>
    <scope>NUCLEOTIDE SEQUENCE [LARGE SCALE GENOMIC DNA]</scope>
    <source>
        <strain evidence="8 9">DGU6</strain>
    </source>
</reference>
<dbReference type="Pfam" id="PF05199">
    <property type="entry name" value="GMC_oxred_C"/>
    <property type="match status" value="1"/>
</dbReference>
<evidence type="ECO:0000313" key="9">
    <source>
        <dbReference type="Proteomes" id="UP001497045"/>
    </source>
</evidence>
<dbReference type="Gene3D" id="3.30.410.40">
    <property type="match status" value="1"/>
</dbReference>
<keyword evidence="9" id="KW-1185">Reference proteome</keyword>
<evidence type="ECO:0000256" key="3">
    <source>
        <dbReference type="ARBA" id="ARBA00022630"/>
    </source>
</evidence>
<evidence type="ECO:0000259" key="7">
    <source>
        <dbReference type="PROSITE" id="PS00624"/>
    </source>
</evidence>
<name>A0ABU9ID68_9SPHN</name>
<dbReference type="Proteomes" id="UP001497045">
    <property type="component" value="Unassembled WGS sequence"/>
</dbReference>
<evidence type="ECO:0000256" key="5">
    <source>
        <dbReference type="RuleBase" id="RU003968"/>
    </source>
</evidence>
<accession>A0ABU9ID68</accession>
<sequence>MGRGYDYIVVGAGSSGAVIAARLSEDPTCSVLLVEAGGPNRHPLQLMPLAFPRVALGKIGTWQFESEPEPALDNRTLGLPRGKTLGGTSAINAMIAVRGNRRDFDDWAKAGCDGWAFDDVLPYFRKLESHWRGRNEWHGGDGPIGITRMEGPDLLFEAHREAAELVGIPYCDDPNAAEQDGISHMESTVAGGRRSSSARAYLDPAKGRPNLTVLTVALVTRIVVENGRATGIEVAEGTARKRITAASEIIVSAGAYGSPQILMLSGIGNPNELRTLGIDPVHALPGVGSDLADHPVVIHEYALKDDLGLTRHLRIDRAAMAAAQWFLGGNGPFAYTGTLANVFMRSKPGLDRPDMQLMCLPMSGNARLWVPGLQRKPESFLSVRTGYLPLKSRGWVKLRSADPRDPPRIFLNMFSASGDMAGMVRSIRLTREIYAQEPLARLIDRETQPGEALQSDVELERFVRANATHRSHPASSCRMGTDDMAVVNPQLRVHGVEGLRVADASIMPALPRGNPNLACLMIGEKTADMIRFTR</sequence>
<dbReference type="InterPro" id="IPR007867">
    <property type="entry name" value="GMC_OxRtase_C"/>
</dbReference>
<gene>
    <name evidence="8" type="ORF">AAEO60_06735</name>
</gene>
<evidence type="ECO:0000256" key="1">
    <source>
        <dbReference type="ARBA" id="ARBA00001974"/>
    </source>
</evidence>
<dbReference type="InterPro" id="IPR000172">
    <property type="entry name" value="GMC_OxRdtase_N"/>
</dbReference>
<dbReference type="PROSITE" id="PS00624">
    <property type="entry name" value="GMC_OXRED_2"/>
    <property type="match status" value="1"/>
</dbReference>
<dbReference type="Pfam" id="PF00732">
    <property type="entry name" value="GMC_oxred_N"/>
    <property type="match status" value="1"/>
</dbReference>
<dbReference type="InterPro" id="IPR036188">
    <property type="entry name" value="FAD/NAD-bd_sf"/>
</dbReference>
<dbReference type="Gene3D" id="3.50.50.60">
    <property type="entry name" value="FAD/NAD(P)-binding domain"/>
    <property type="match status" value="1"/>
</dbReference>
<comment type="similarity">
    <text evidence="2 5">Belongs to the GMC oxidoreductase family.</text>
</comment>
<dbReference type="PANTHER" id="PTHR11552">
    <property type="entry name" value="GLUCOSE-METHANOL-CHOLINE GMC OXIDOREDUCTASE"/>
    <property type="match status" value="1"/>
</dbReference>
<dbReference type="SUPFAM" id="SSF54373">
    <property type="entry name" value="FAD-linked reductases, C-terminal domain"/>
    <property type="match status" value="1"/>
</dbReference>
<protein>
    <submittedName>
        <fullName evidence="8">GMC family oxidoreductase N-terminal domain-containing protein</fullName>
    </submittedName>
</protein>
<dbReference type="PIRSF" id="PIRSF000137">
    <property type="entry name" value="Alcohol_oxidase"/>
    <property type="match status" value="1"/>
</dbReference>
<comment type="caution">
    <text evidence="8">The sequence shown here is derived from an EMBL/GenBank/DDBJ whole genome shotgun (WGS) entry which is preliminary data.</text>
</comment>
<evidence type="ECO:0000313" key="8">
    <source>
        <dbReference type="EMBL" id="MEL1250363.1"/>
    </source>
</evidence>
<dbReference type="RefSeq" id="WP_341672884.1">
    <property type="nucleotide sequence ID" value="NZ_JBBYHV010000001.1"/>
</dbReference>
<dbReference type="InterPro" id="IPR012132">
    <property type="entry name" value="GMC_OxRdtase"/>
</dbReference>
<keyword evidence="3 5" id="KW-0285">Flavoprotein</keyword>
<comment type="cofactor">
    <cofactor evidence="1">
        <name>FAD</name>
        <dbReference type="ChEBI" id="CHEBI:57692"/>
    </cofactor>
</comment>
<dbReference type="EMBL" id="JBBYHV010000001">
    <property type="protein sequence ID" value="MEL1250363.1"/>
    <property type="molecule type" value="Genomic_DNA"/>
</dbReference>
<proteinExistence type="inferred from homology"/>
<feature type="domain" description="Glucose-methanol-choline oxidoreductase N-terminal" evidence="6">
    <location>
        <begin position="82"/>
        <end position="105"/>
    </location>
</feature>
<evidence type="ECO:0000256" key="4">
    <source>
        <dbReference type="ARBA" id="ARBA00022827"/>
    </source>
</evidence>
<evidence type="ECO:0000256" key="2">
    <source>
        <dbReference type="ARBA" id="ARBA00010790"/>
    </source>
</evidence>